<dbReference type="GO" id="GO:0048039">
    <property type="term" value="F:ubiquinone binding"/>
    <property type="evidence" value="ECO:0007669"/>
    <property type="project" value="TreeGrafter"/>
</dbReference>
<dbReference type="GO" id="GO:0003954">
    <property type="term" value="F:NADH dehydrogenase activity"/>
    <property type="evidence" value="ECO:0007669"/>
    <property type="project" value="TreeGrafter"/>
</dbReference>
<dbReference type="EMBL" id="CP116967">
    <property type="protein sequence ID" value="WNM59273.1"/>
    <property type="molecule type" value="Genomic_DNA"/>
</dbReference>
<evidence type="ECO:0000259" key="11">
    <source>
        <dbReference type="Pfam" id="PF01059"/>
    </source>
</evidence>
<evidence type="ECO:0000256" key="7">
    <source>
        <dbReference type="ARBA" id="ARBA00023136"/>
    </source>
</evidence>
<dbReference type="RefSeq" id="WP_312645984.1">
    <property type="nucleotide sequence ID" value="NZ_CP116967.1"/>
</dbReference>
<feature type="transmembrane region" description="Helical" evidence="9">
    <location>
        <begin position="373"/>
        <end position="395"/>
    </location>
</feature>
<evidence type="ECO:0000256" key="9">
    <source>
        <dbReference type="SAM" id="Phobius"/>
    </source>
</evidence>
<feature type="domain" description="NADH:quinone oxidoreductase/Mrp antiporter transmembrane" evidence="10">
    <location>
        <begin position="132"/>
        <end position="419"/>
    </location>
</feature>
<dbReference type="GO" id="GO:0012505">
    <property type="term" value="C:endomembrane system"/>
    <property type="evidence" value="ECO:0007669"/>
    <property type="project" value="UniProtKB-SubCell"/>
</dbReference>
<dbReference type="Pfam" id="PF01059">
    <property type="entry name" value="Oxidored_q5_N"/>
    <property type="match status" value="1"/>
</dbReference>
<evidence type="ECO:0000313" key="12">
    <source>
        <dbReference type="EMBL" id="WNM59273.1"/>
    </source>
</evidence>
<name>A0AA96GCJ0_9BACT</name>
<evidence type="ECO:0000256" key="4">
    <source>
        <dbReference type="ARBA" id="ARBA00022967"/>
    </source>
</evidence>
<dbReference type="InterPro" id="IPR000260">
    <property type="entry name" value="NADH4_N"/>
</dbReference>
<evidence type="ECO:0000259" key="10">
    <source>
        <dbReference type="Pfam" id="PF00361"/>
    </source>
</evidence>
<comment type="subcellular location">
    <subcellularLocation>
        <location evidence="1">Endomembrane system</location>
        <topology evidence="1">Multi-pass membrane protein</topology>
    </subcellularLocation>
    <subcellularLocation>
        <location evidence="8">Membrane</location>
        <topology evidence="8">Multi-pass membrane protein</topology>
    </subcellularLocation>
</comment>
<feature type="domain" description="NADH:ubiquinone oxidoreductase chain 4 N-terminal" evidence="11">
    <location>
        <begin position="64"/>
        <end position="127"/>
    </location>
</feature>
<evidence type="ECO:0000256" key="6">
    <source>
        <dbReference type="ARBA" id="ARBA00023027"/>
    </source>
</evidence>
<evidence type="ECO:0000256" key="3">
    <source>
        <dbReference type="ARBA" id="ARBA00022692"/>
    </source>
</evidence>
<feature type="transmembrane region" description="Helical" evidence="9">
    <location>
        <begin position="303"/>
        <end position="322"/>
    </location>
</feature>
<feature type="transmembrane region" description="Helical" evidence="9">
    <location>
        <begin position="168"/>
        <end position="188"/>
    </location>
</feature>
<dbReference type="KEGG" id="nall:PP769_05770"/>
<feature type="transmembrane region" description="Helical" evidence="9">
    <location>
        <begin position="334"/>
        <end position="352"/>
    </location>
</feature>
<dbReference type="InterPro" id="IPR010227">
    <property type="entry name" value="NADH_Q_OxRdtase_chainM/4"/>
</dbReference>
<feature type="transmembrane region" description="Helical" evidence="9">
    <location>
        <begin position="76"/>
        <end position="103"/>
    </location>
</feature>
<keyword evidence="6" id="KW-0520">NAD</keyword>
<feature type="transmembrane region" description="Helical" evidence="9">
    <location>
        <begin position="208"/>
        <end position="229"/>
    </location>
</feature>
<dbReference type="PRINTS" id="PR01437">
    <property type="entry name" value="NUOXDRDTASE4"/>
</dbReference>
<keyword evidence="7 9" id="KW-0472">Membrane</keyword>
<feature type="transmembrane region" description="Helical" evidence="9">
    <location>
        <begin position="115"/>
        <end position="133"/>
    </location>
</feature>
<dbReference type="GO" id="GO:0008137">
    <property type="term" value="F:NADH dehydrogenase (ubiquinone) activity"/>
    <property type="evidence" value="ECO:0007669"/>
    <property type="project" value="InterPro"/>
</dbReference>
<sequence length="502" mass="55564">MNTIFTEHLLSIMIAIPFLGIAIIAFIQDQEWIRRVAFGCTLGDGALSLVLLKEFDFSFQGMQFVERMAWMPTFNIQYAVGVDGISLLLVLLTTLLCPFCVLCSWKSITTRVRSFMAMILLVEGAMIVVFTALDLFLFFMLWEVTMIPMYFMIILWGGPQRIAAGIKFVLYSLSGSLILLLAILGLYVEGGRTFDILALAENTYSPDAQFWIFLAFFLAFAIKLPMLPFHTWLPDAHSEAPTAGSVLLAGVLLKMGGYGFLRFCLPMFPEASVTFAPFILWLSVAAIVYGGYMALAQSDLKKLVAYSSISHMGFVTLGIFVFNNYGIQGAILQMVNHGITTGALFLAVGQLYDRTHSRSIQDYGGLQKSMPRFVALFCLFSVASFGLPGTCNFIGEFLVLVGTSFESYVMVLLSMGGIVLAAAYMLWMLQRVVLGQPKNSTIAQLPDLNMRELVTVMPLAVLILGIGLYPSPLMEMMDSSVTHLAQHMAQYQVGMIHEVSLR</sequence>
<keyword evidence="3 8" id="KW-0812">Transmembrane</keyword>
<dbReference type="InterPro" id="IPR003918">
    <property type="entry name" value="NADH_UbQ_OxRdtase"/>
</dbReference>
<feature type="transmembrane region" description="Helical" evidence="9">
    <location>
        <begin position="139"/>
        <end position="156"/>
    </location>
</feature>
<keyword evidence="13" id="KW-1185">Reference proteome</keyword>
<keyword evidence="5 9" id="KW-1133">Transmembrane helix</keyword>
<dbReference type="NCBIfam" id="TIGR01972">
    <property type="entry name" value="NDH_I_M"/>
    <property type="match status" value="1"/>
</dbReference>
<dbReference type="InterPro" id="IPR001750">
    <property type="entry name" value="ND/Mrp_TM"/>
</dbReference>
<dbReference type="PANTHER" id="PTHR43507">
    <property type="entry name" value="NADH-UBIQUINONE OXIDOREDUCTASE CHAIN 4"/>
    <property type="match status" value="1"/>
</dbReference>
<dbReference type="PANTHER" id="PTHR43507:SF1">
    <property type="entry name" value="NADH-UBIQUINONE OXIDOREDUCTASE CHAIN 4"/>
    <property type="match status" value="1"/>
</dbReference>
<dbReference type="GO" id="GO:0015990">
    <property type="term" value="P:electron transport coupled proton transport"/>
    <property type="evidence" value="ECO:0007669"/>
    <property type="project" value="TreeGrafter"/>
</dbReference>
<evidence type="ECO:0000256" key="2">
    <source>
        <dbReference type="ARBA" id="ARBA00009025"/>
    </source>
</evidence>
<protein>
    <submittedName>
        <fullName evidence="12">NADH-quinone oxidoreductase subunit M</fullName>
    </submittedName>
</protein>
<dbReference type="GO" id="GO:0042773">
    <property type="term" value="P:ATP synthesis coupled electron transport"/>
    <property type="evidence" value="ECO:0007669"/>
    <property type="project" value="InterPro"/>
</dbReference>
<keyword evidence="4" id="KW-1278">Translocase</keyword>
<dbReference type="GO" id="GO:0016020">
    <property type="term" value="C:membrane"/>
    <property type="evidence" value="ECO:0007669"/>
    <property type="project" value="UniProtKB-SubCell"/>
</dbReference>
<comment type="similarity">
    <text evidence="2">Belongs to the complex I subunit 4 family.</text>
</comment>
<evidence type="ECO:0000313" key="13">
    <source>
        <dbReference type="Proteomes" id="UP001302719"/>
    </source>
</evidence>
<accession>A0AA96GCJ0</accession>
<gene>
    <name evidence="12" type="ORF">PP769_05770</name>
</gene>
<feature type="transmembrane region" description="Helical" evidence="9">
    <location>
        <begin position="241"/>
        <end position="261"/>
    </location>
</feature>
<feature type="transmembrane region" description="Helical" evidence="9">
    <location>
        <begin position="273"/>
        <end position="296"/>
    </location>
</feature>
<feature type="transmembrane region" description="Helical" evidence="9">
    <location>
        <begin position="9"/>
        <end position="27"/>
    </location>
</feature>
<proteinExistence type="inferred from homology"/>
<evidence type="ECO:0000256" key="1">
    <source>
        <dbReference type="ARBA" id="ARBA00004127"/>
    </source>
</evidence>
<reference evidence="12 13" key="1">
    <citation type="submission" date="2023-01" db="EMBL/GenBank/DDBJ databases">
        <title>Cultivation and genomic characterization of new, ubiquitous marine nitrite-oxidizing bacteria from the Nitrospirales.</title>
        <authorList>
            <person name="Mueller A.J."/>
            <person name="Daebeler A."/>
            <person name="Herbold C.W."/>
            <person name="Kirkegaard R.H."/>
            <person name="Daims H."/>
        </authorList>
    </citation>
    <scope>NUCLEOTIDE SEQUENCE [LARGE SCALE GENOMIC DNA]</scope>
    <source>
        <strain evidence="12 13">VA</strain>
    </source>
</reference>
<dbReference type="Pfam" id="PF00361">
    <property type="entry name" value="Proton_antipo_M"/>
    <property type="match status" value="1"/>
</dbReference>
<organism evidence="12 13">
    <name type="scientific">Candidatus Nitrospira allomarina</name>
    <dbReference type="NCBI Taxonomy" id="3020900"/>
    <lineage>
        <taxon>Bacteria</taxon>
        <taxon>Pseudomonadati</taxon>
        <taxon>Nitrospirota</taxon>
        <taxon>Nitrospiria</taxon>
        <taxon>Nitrospirales</taxon>
        <taxon>Nitrospiraceae</taxon>
        <taxon>Nitrospira</taxon>
    </lineage>
</organism>
<evidence type="ECO:0000256" key="5">
    <source>
        <dbReference type="ARBA" id="ARBA00022989"/>
    </source>
</evidence>
<feature type="transmembrane region" description="Helical" evidence="9">
    <location>
        <begin position="407"/>
        <end position="429"/>
    </location>
</feature>
<dbReference type="Proteomes" id="UP001302719">
    <property type="component" value="Chromosome"/>
</dbReference>
<feature type="transmembrane region" description="Helical" evidence="9">
    <location>
        <begin position="450"/>
        <end position="469"/>
    </location>
</feature>
<dbReference type="AlphaFoldDB" id="A0AA96GCJ0"/>
<evidence type="ECO:0000256" key="8">
    <source>
        <dbReference type="RuleBase" id="RU000320"/>
    </source>
</evidence>